<keyword evidence="2" id="KW-1185">Reference proteome</keyword>
<reference evidence="1 2" key="1">
    <citation type="journal article" date="2022" name="J. Am. Chem. Soc.">
        <title>Biosynthesis of Guanitoxin Enables Global Environmental Detection in Freshwater Cyanobacteria.</title>
        <authorList>
            <person name="Lima S.T."/>
            <person name="Fallon T.R."/>
            <person name="Cordoza J.L."/>
            <person name="Chekan J.R."/>
            <person name="Delbaje E."/>
            <person name="Hopiavuori A.R."/>
            <person name="Alvarenga D.O."/>
            <person name="Wood S.M."/>
            <person name="Luhavaya H."/>
            <person name="Baumgartner J.T."/>
            <person name="Dorr F.A."/>
            <person name="Etchegaray A."/>
            <person name="Pinto E."/>
            <person name="McKinnie S.M.K."/>
            <person name="Fiore M.F."/>
            <person name="Moore B.S."/>
        </authorList>
    </citation>
    <scope>NUCLEOTIDE SEQUENCE [LARGE SCALE GENOMIC DNA]</scope>
    <source>
        <strain evidence="1 2">ITEP-024</strain>
    </source>
</reference>
<sequence>MKSTLYLKAKVLPGNKIEIETPNLVVGQTVEVVILVSENTPDSGENQSLSLEQRLAFLKLPMAERRRILESQAETMISHYEEDSEWKELMSGDIVDY</sequence>
<organism evidence="1 2">
    <name type="scientific">Sphaerospermopsis torques-reginae ITEP-024</name>
    <dbReference type="NCBI Taxonomy" id="984208"/>
    <lineage>
        <taxon>Bacteria</taxon>
        <taxon>Bacillati</taxon>
        <taxon>Cyanobacteriota</taxon>
        <taxon>Cyanophyceae</taxon>
        <taxon>Nostocales</taxon>
        <taxon>Aphanizomenonaceae</taxon>
        <taxon>Sphaerospermopsis</taxon>
        <taxon>Sphaerospermopsis torques-reginae</taxon>
    </lineage>
</organism>
<gene>
    <name evidence="1" type="ORF">K2F26_19600</name>
</gene>
<dbReference type="EMBL" id="CP080598">
    <property type="protein sequence ID" value="QYX31034.1"/>
    <property type="molecule type" value="Genomic_DNA"/>
</dbReference>
<name>A0ABX8WXC5_9CYAN</name>
<accession>A0ABX8WXC5</accession>
<dbReference type="Proteomes" id="UP000826540">
    <property type="component" value="Chromosome"/>
</dbReference>
<evidence type="ECO:0000313" key="1">
    <source>
        <dbReference type="EMBL" id="QYX31034.1"/>
    </source>
</evidence>
<dbReference type="RefSeq" id="WP_194051019.1">
    <property type="nucleotide sequence ID" value="NZ_CP080598.1"/>
</dbReference>
<proteinExistence type="predicted"/>
<evidence type="ECO:0000313" key="2">
    <source>
        <dbReference type="Proteomes" id="UP000826540"/>
    </source>
</evidence>
<protein>
    <submittedName>
        <fullName evidence="1">Uncharacterized protein</fullName>
    </submittedName>
</protein>